<sequence length="417" mass="45555">MKRTPTRIAAGVLCCTLAVSALSSCGSSDDPNTLEVMTGMSTGSAQLEAMQTLADRFEEEHPGVTINLLPGTTSYEQDLRVRLAGRNPPDIWNTHGWSRDRYANFLEPLQDRAWADRLNDVMDTSMRDEDGAFYALPLDIAVTGIIYNKDVLQEAGVDPLAIDGWDDFSDACAAVAALGKTCIGASGKETWTGGNVIDYAAPGVYTDDELERLQDGEFPAEPFTQLAEMIADWREAGYFNVDYTSATSDDIARLMATDDLAFAFQTNGMTQTVQQYDPDANLGFIAFPSQTGEPYLVTGEDYALGVSNTSASKDLALEFIDFVAQPENMAVFAPVVNNASAFDDVEPSLGVVADSYDYWVNERQTRTIPIFDRVYLPNGMWNTMTTTADGLITGQIDPEGATEQMETSFISLYRKTA</sequence>
<evidence type="ECO:0000256" key="5">
    <source>
        <dbReference type="ARBA" id="ARBA00023136"/>
    </source>
</evidence>
<evidence type="ECO:0000256" key="1">
    <source>
        <dbReference type="ARBA" id="ARBA00008520"/>
    </source>
</evidence>
<dbReference type="InterPro" id="IPR006059">
    <property type="entry name" value="SBP"/>
</dbReference>
<evidence type="ECO:0000256" key="8">
    <source>
        <dbReference type="SAM" id="SignalP"/>
    </source>
</evidence>
<feature type="chain" id="PRO_5045285590" evidence="8">
    <location>
        <begin position="22"/>
        <end position="417"/>
    </location>
</feature>
<keyword evidence="3" id="KW-1003">Cell membrane</keyword>
<keyword evidence="4 8" id="KW-0732">Signal</keyword>
<dbReference type="EMBL" id="JAHBBD010000003">
    <property type="protein sequence ID" value="MBW3082242.1"/>
    <property type="molecule type" value="Genomic_DNA"/>
</dbReference>
<evidence type="ECO:0000256" key="6">
    <source>
        <dbReference type="ARBA" id="ARBA00023139"/>
    </source>
</evidence>
<dbReference type="PROSITE" id="PS01037">
    <property type="entry name" value="SBP_BACTERIAL_1"/>
    <property type="match status" value="1"/>
</dbReference>
<evidence type="ECO:0000256" key="3">
    <source>
        <dbReference type="ARBA" id="ARBA00022475"/>
    </source>
</evidence>
<protein>
    <submittedName>
        <fullName evidence="9">Carbohydrate ABC transporter substrate-binding protein</fullName>
    </submittedName>
</protein>
<feature type="signal peptide" evidence="8">
    <location>
        <begin position="1"/>
        <end position="21"/>
    </location>
</feature>
<proteinExistence type="inferred from homology"/>
<accession>A0ABS6W718</accession>
<keyword evidence="5" id="KW-0472">Membrane</keyword>
<organism evidence="9 10">
    <name type="scientific">Bifidobacterium phasiani</name>
    <dbReference type="NCBI Taxonomy" id="2834431"/>
    <lineage>
        <taxon>Bacteria</taxon>
        <taxon>Bacillati</taxon>
        <taxon>Actinomycetota</taxon>
        <taxon>Actinomycetes</taxon>
        <taxon>Bifidobacteriales</taxon>
        <taxon>Bifidobacteriaceae</taxon>
        <taxon>Bifidobacterium</taxon>
    </lineage>
</organism>
<evidence type="ECO:0000313" key="9">
    <source>
        <dbReference type="EMBL" id="MBW3082242.1"/>
    </source>
</evidence>
<keyword evidence="7" id="KW-0449">Lipoprotein</keyword>
<keyword evidence="10" id="KW-1185">Reference proteome</keyword>
<keyword evidence="6" id="KW-0564">Palmitate</keyword>
<dbReference type="Pfam" id="PF01547">
    <property type="entry name" value="SBP_bac_1"/>
    <property type="match status" value="1"/>
</dbReference>
<dbReference type="PANTHER" id="PTHR43649:SF33">
    <property type="entry name" value="POLYGALACTURONAN_RHAMNOGALACTURONAN-BINDING PROTEIN YTCQ"/>
    <property type="match status" value="1"/>
</dbReference>
<dbReference type="RefSeq" id="WP_219080162.1">
    <property type="nucleotide sequence ID" value="NZ_JAHBBD010000003.1"/>
</dbReference>
<evidence type="ECO:0000256" key="7">
    <source>
        <dbReference type="ARBA" id="ARBA00023288"/>
    </source>
</evidence>
<evidence type="ECO:0000256" key="2">
    <source>
        <dbReference type="ARBA" id="ARBA00022448"/>
    </source>
</evidence>
<dbReference type="InterPro" id="IPR050490">
    <property type="entry name" value="Bact_solute-bd_prot1"/>
</dbReference>
<name>A0ABS6W718_9BIFI</name>
<dbReference type="InterPro" id="IPR006061">
    <property type="entry name" value="SBP_1_CS"/>
</dbReference>
<evidence type="ECO:0000313" key="10">
    <source>
        <dbReference type="Proteomes" id="UP000812844"/>
    </source>
</evidence>
<comment type="caution">
    <text evidence="9">The sequence shown here is derived from an EMBL/GenBank/DDBJ whole genome shotgun (WGS) entry which is preliminary data.</text>
</comment>
<keyword evidence="2" id="KW-0813">Transport</keyword>
<dbReference type="PROSITE" id="PS51257">
    <property type="entry name" value="PROKAR_LIPOPROTEIN"/>
    <property type="match status" value="1"/>
</dbReference>
<evidence type="ECO:0000256" key="4">
    <source>
        <dbReference type="ARBA" id="ARBA00022729"/>
    </source>
</evidence>
<reference evidence="9 10" key="1">
    <citation type="submission" date="2021-05" db="EMBL/GenBank/DDBJ databases">
        <title>Phylogenetic classification of ten novel species belonging to the genus Bifidobacterium comprising B. colchicus sp. nov., B. abeli sp. nov., B. bicoloris sp. nov., B. guerezis sp. nov., B. rosaliae sp. nov., B. santillanensis sp. nov., B. argentati sp. nov., B. amazzoni sp. nov., B. pluviali sp. nov., and B. pinnaculum sp. nov.</title>
        <authorList>
            <person name="Lugli G.A."/>
            <person name="Ruiz Garcia L."/>
            <person name="Margolles A."/>
            <person name="Ventura M."/>
        </authorList>
    </citation>
    <scope>NUCLEOTIDE SEQUENCE [LARGE SCALE GENOMIC DNA]</scope>
    <source>
        <strain evidence="9 10">6T3</strain>
    </source>
</reference>
<dbReference type="PANTHER" id="PTHR43649">
    <property type="entry name" value="ARABINOSE-BINDING PROTEIN-RELATED"/>
    <property type="match status" value="1"/>
</dbReference>
<gene>
    <name evidence="9" type="ORF">KIH73_02415</name>
</gene>
<dbReference type="Proteomes" id="UP000812844">
    <property type="component" value="Unassembled WGS sequence"/>
</dbReference>
<comment type="similarity">
    <text evidence="1">Belongs to the bacterial solute-binding protein 1 family.</text>
</comment>